<dbReference type="SMART" id="SM00065">
    <property type="entry name" value="GAF"/>
    <property type="match status" value="1"/>
</dbReference>
<dbReference type="SUPFAM" id="SSF55781">
    <property type="entry name" value="GAF domain-like"/>
    <property type="match status" value="1"/>
</dbReference>
<dbReference type="PANTHER" id="PTHR43155:SF2">
    <property type="entry name" value="CYCLIC DI-GMP PHOSPHODIESTERASE PA4108"/>
    <property type="match status" value="1"/>
</dbReference>
<sequence>MLQQIFKPLLADYQTQLEIAAKSMIRFRKPEHLIRMIIRMISEHINVTHAAILLYKQDKNYYKLVESKGKKGMKIPVGFARLDPENPLIRVFADRKNHFINGDGVLSYKDLKAKNPSGLLEEVKRQMEVLGAEICIPSYFKNQLLGILILGEKISGDPLNRKEIGLLLTLANDAAMALSNAQLIENLRHKIDEIEELYKREHRLFINTSIALAAAIDAKDQYTRGHTGRVTKHSLEIFKEIDNKECSEVDLHITALLHDIGKIGIPDVVLHKKGQLNGAERIKMNEHAAIGATILTPIGESGDIVKGVRHHHEKFDGSGYPDGLKGSQIPFIARIIAVADAFDAITTDRPYREKKPIEAAVQEISKNSGTQFDPEVVAAFLRAYEKGKCPV</sequence>
<dbReference type="Gene3D" id="3.30.450.40">
    <property type="match status" value="1"/>
</dbReference>
<dbReference type="Pfam" id="PF01590">
    <property type="entry name" value="GAF"/>
    <property type="match status" value="1"/>
</dbReference>
<name>A0A2J0KYD7_9BACT</name>
<protein>
    <recommendedName>
        <fullName evidence="1">HD-GYP domain-containing protein</fullName>
    </recommendedName>
</protein>
<dbReference type="NCBIfam" id="TIGR00277">
    <property type="entry name" value="HDIG"/>
    <property type="match status" value="1"/>
</dbReference>
<accession>A0A2J0KYD7</accession>
<comment type="caution">
    <text evidence="2">The sequence shown here is derived from an EMBL/GenBank/DDBJ whole genome shotgun (WGS) entry which is preliminary data.</text>
</comment>
<dbReference type="InterPro" id="IPR003018">
    <property type="entry name" value="GAF"/>
</dbReference>
<evidence type="ECO:0000259" key="1">
    <source>
        <dbReference type="PROSITE" id="PS51832"/>
    </source>
</evidence>
<proteinExistence type="predicted"/>
<reference evidence="2 3" key="1">
    <citation type="submission" date="2017-09" db="EMBL/GenBank/DDBJ databases">
        <title>Depth-based differentiation of microbial function through sediment-hosted aquifers and enrichment of novel symbionts in the deep terrestrial subsurface.</title>
        <authorList>
            <person name="Probst A.J."/>
            <person name="Ladd B."/>
            <person name="Jarett J.K."/>
            <person name="Geller-Mcgrath D.E."/>
            <person name="Sieber C.M."/>
            <person name="Emerson J.B."/>
            <person name="Anantharaman K."/>
            <person name="Thomas B.C."/>
            <person name="Malmstrom R."/>
            <person name="Stieglmeier M."/>
            <person name="Klingl A."/>
            <person name="Woyke T."/>
            <person name="Ryan C.M."/>
            <person name="Banfield J.F."/>
        </authorList>
    </citation>
    <scope>NUCLEOTIDE SEQUENCE [LARGE SCALE GENOMIC DNA]</scope>
    <source>
        <strain evidence="2">CG07_land_8_20_14_0_80_42_15</strain>
    </source>
</reference>
<dbReference type="AlphaFoldDB" id="A0A2J0KYD7"/>
<dbReference type="SUPFAM" id="SSF109604">
    <property type="entry name" value="HD-domain/PDEase-like"/>
    <property type="match status" value="1"/>
</dbReference>
<dbReference type="InterPro" id="IPR037522">
    <property type="entry name" value="HD_GYP_dom"/>
</dbReference>
<gene>
    <name evidence="2" type="ORF">COS99_08660</name>
</gene>
<dbReference type="Gene3D" id="1.10.3210.10">
    <property type="entry name" value="Hypothetical protein af1432"/>
    <property type="match status" value="1"/>
</dbReference>
<dbReference type="InterPro" id="IPR003607">
    <property type="entry name" value="HD/PDEase_dom"/>
</dbReference>
<dbReference type="InterPro" id="IPR029016">
    <property type="entry name" value="GAF-like_dom_sf"/>
</dbReference>
<feature type="domain" description="HD-GYP" evidence="1">
    <location>
        <begin position="201"/>
        <end position="391"/>
    </location>
</feature>
<dbReference type="EMBL" id="PEWV01000077">
    <property type="protein sequence ID" value="PIU40813.1"/>
    <property type="molecule type" value="Genomic_DNA"/>
</dbReference>
<dbReference type="SMART" id="SM00471">
    <property type="entry name" value="HDc"/>
    <property type="match status" value="1"/>
</dbReference>
<evidence type="ECO:0000313" key="2">
    <source>
        <dbReference type="EMBL" id="PIU40813.1"/>
    </source>
</evidence>
<dbReference type="Pfam" id="PF13487">
    <property type="entry name" value="HD_5"/>
    <property type="match status" value="1"/>
</dbReference>
<dbReference type="InterPro" id="IPR006675">
    <property type="entry name" value="HDIG_dom"/>
</dbReference>
<evidence type="ECO:0000313" key="3">
    <source>
        <dbReference type="Proteomes" id="UP000230052"/>
    </source>
</evidence>
<organism evidence="2 3">
    <name type="scientific">Candidatus Aquitaenariimonas noxiae</name>
    <dbReference type="NCBI Taxonomy" id="1974741"/>
    <lineage>
        <taxon>Bacteria</taxon>
        <taxon>Pseudomonadati</taxon>
        <taxon>Candidatus Omnitrophota</taxon>
        <taxon>Candidatus Aquitaenariimonas</taxon>
    </lineage>
</organism>
<dbReference type="PROSITE" id="PS51832">
    <property type="entry name" value="HD_GYP"/>
    <property type="match status" value="1"/>
</dbReference>
<dbReference type="CDD" id="cd00077">
    <property type="entry name" value="HDc"/>
    <property type="match status" value="1"/>
</dbReference>
<dbReference type="PANTHER" id="PTHR43155">
    <property type="entry name" value="CYCLIC DI-GMP PHOSPHODIESTERASE PA4108-RELATED"/>
    <property type="match status" value="1"/>
</dbReference>
<dbReference type="Proteomes" id="UP000230052">
    <property type="component" value="Unassembled WGS sequence"/>
</dbReference>